<dbReference type="SUPFAM" id="SSF48498">
    <property type="entry name" value="Tetracyclin repressor-like, C-terminal domain"/>
    <property type="match status" value="1"/>
</dbReference>
<evidence type="ECO:0000313" key="5">
    <source>
        <dbReference type="Proteomes" id="UP000235116"/>
    </source>
</evidence>
<dbReference type="KEGG" id="kak:Kalk_09425"/>
<evidence type="ECO:0000256" key="1">
    <source>
        <dbReference type="ARBA" id="ARBA00023125"/>
    </source>
</evidence>
<organism evidence="4 5">
    <name type="scientific">Ketobacter alkanivorans</name>
    <dbReference type="NCBI Taxonomy" id="1917421"/>
    <lineage>
        <taxon>Bacteria</taxon>
        <taxon>Pseudomonadati</taxon>
        <taxon>Pseudomonadota</taxon>
        <taxon>Gammaproteobacteria</taxon>
        <taxon>Pseudomonadales</taxon>
        <taxon>Ketobacteraceae</taxon>
        <taxon>Ketobacter</taxon>
    </lineage>
</organism>
<dbReference type="PANTHER" id="PTHR43479">
    <property type="entry name" value="ACREF/ENVCD OPERON REPRESSOR-RELATED"/>
    <property type="match status" value="1"/>
</dbReference>
<dbReference type="OrthoDB" id="9151800at2"/>
<dbReference type="Gene3D" id="1.10.357.10">
    <property type="entry name" value="Tetracycline Repressor, domain 2"/>
    <property type="match status" value="1"/>
</dbReference>
<name>A0A2K9LK14_9GAMM</name>
<dbReference type="InterPro" id="IPR001647">
    <property type="entry name" value="HTH_TetR"/>
</dbReference>
<evidence type="ECO:0000256" key="2">
    <source>
        <dbReference type="PROSITE-ProRule" id="PRU00335"/>
    </source>
</evidence>
<dbReference type="Proteomes" id="UP000235116">
    <property type="component" value="Chromosome"/>
</dbReference>
<evidence type="ECO:0000259" key="3">
    <source>
        <dbReference type="PROSITE" id="PS50977"/>
    </source>
</evidence>
<dbReference type="Pfam" id="PF00440">
    <property type="entry name" value="TetR_N"/>
    <property type="match status" value="1"/>
</dbReference>
<dbReference type="SUPFAM" id="SSF46689">
    <property type="entry name" value="Homeodomain-like"/>
    <property type="match status" value="1"/>
</dbReference>
<keyword evidence="1 2" id="KW-0238">DNA-binding</keyword>
<feature type="domain" description="HTH tetR-type" evidence="3">
    <location>
        <begin position="14"/>
        <end position="74"/>
    </location>
</feature>
<protein>
    <recommendedName>
        <fullName evidence="3">HTH tetR-type domain-containing protein</fullName>
    </recommendedName>
</protein>
<dbReference type="PANTHER" id="PTHR43479:SF11">
    <property type="entry name" value="ACREF_ENVCD OPERON REPRESSOR-RELATED"/>
    <property type="match status" value="1"/>
</dbReference>
<dbReference type="PROSITE" id="PS50977">
    <property type="entry name" value="HTH_TETR_2"/>
    <property type="match status" value="1"/>
</dbReference>
<evidence type="ECO:0000313" key="4">
    <source>
        <dbReference type="EMBL" id="AUM12622.1"/>
    </source>
</evidence>
<sequence>MGRTPGRPAANANTLSRDALLEHAFEEFSSKSFNDVSLRALAKKLNVSDSLFNHHFGSKNKLWNEVVDTIIEREFRLLISELELDIALDNPLSMLRNYIVVMLEVAKRKPAMFKLIFSGLNDDHERAHYLRDKYIKPYLKTVDKALNLCIERSEIRNVSNVTLHTLILGSVDMLIRPEFALQGVDDTNNQGIQVDALVDVIMHGLIP</sequence>
<dbReference type="InterPro" id="IPR050624">
    <property type="entry name" value="HTH-type_Tx_Regulator"/>
</dbReference>
<dbReference type="RefSeq" id="WP_101894007.1">
    <property type="nucleotide sequence ID" value="NZ_CP022684.1"/>
</dbReference>
<dbReference type="InterPro" id="IPR036271">
    <property type="entry name" value="Tet_transcr_reg_TetR-rel_C_sf"/>
</dbReference>
<dbReference type="AlphaFoldDB" id="A0A2K9LK14"/>
<reference evidence="5" key="1">
    <citation type="submission" date="2017-08" db="EMBL/GenBank/DDBJ databases">
        <title>Direct submision.</title>
        <authorList>
            <person name="Kim S.-J."/>
            <person name="Rhee S.-K."/>
        </authorList>
    </citation>
    <scope>NUCLEOTIDE SEQUENCE [LARGE SCALE GENOMIC DNA]</scope>
    <source>
        <strain evidence="5">GI5</strain>
    </source>
</reference>
<proteinExistence type="predicted"/>
<feature type="DNA-binding region" description="H-T-H motif" evidence="2">
    <location>
        <begin position="37"/>
        <end position="56"/>
    </location>
</feature>
<accession>A0A2K9LK14</accession>
<dbReference type="InterPro" id="IPR009057">
    <property type="entry name" value="Homeodomain-like_sf"/>
</dbReference>
<dbReference type="EMBL" id="CP022684">
    <property type="protein sequence ID" value="AUM12622.1"/>
    <property type="molecule type" value="Genomic_DNA"/>
</dbReference>
<keyword evidence="5" id="KW-1185">Reference proteome</keyword>
<gene>
    <name evidence="4" type="ORF">Kalk_09425</name>
</gene>
<dbReference type="GO" id="GO:0003677">
    <property type="term" value="F:DNA binding"/>
    <property type="evidence" value="ECO:0007669"/>
    <property type="project" value="UniProtKB-UniRule"/>
</dbReference>